<dbReference type="AlphaFoldDB" id="A0A8T0PV35"/>
<dbReference type="PROSITE" id="PS50011">
    <property type="entry name" value="PROTEIN_KINASE_DOM"/>
    <property type="match status" value="1"/>
</dbReference>
<dbReference type="GO" id="GO:0007166">
    <property type="term" value="P:cell surface receptor signaling pathway"/>
    <property type="evidence" value="ECO:0007669"/>
    <property type="project" value="InterPro"/>
</dbReference>
<dbReference type="InterPro" id="IPR011009">
    <property type="entry name" value="Kinase-like_dom_sf"/>
</dbReference>
<feature type="domain" description="Protein kinase" evidence="17">
    <location>
        <begin position="564"/>
        <end position="839"/>
    </location>
</feature>
<comment type="caution">
    <text evidence="18">The sequence shown here is derived from an EMBL/GenBank/DDBJ whole genome shotgun (WGS) entry which is preliminary data.</text>
</comment>
<feature type="binding site" evidence="14">
    <location>
        <position position="592"/>
    </location>
    <ligand>
        <name>ATP</name>
        <dbReference type="ChEBI" id="CHEBI:30616"/>
    </ligand>
</feature>
<keyword evidence="13" id="KW-0325">Glycoprotein</keyword>
<evidence type="ECO:0000313" key="19">
    <source>
        <dbReference type="Proteomes" id="UP000823388"/>
    </source>
</evidence>
<feature type="transmembrane region" description="Helical" evidence="15">
    <location>
        <begin position="486"/>
        <end position="511"/>
    </location>
</feature>
<evidence type="ECO:0000256" key="12">
    <source>
        <dbReference type="ARBA" id="ARBA00023157"/>
    </source>
</evidence>
<evidence type="ECO:0000256" key="6">
    <source>
        <dbReference type="ARBA" id="ARBA00022729"/>
    </source>
</evidence>
<accession>A0A8T0PV35</accession>
<dbReference type="InterPro" id="IPR049883">
    <property type="entry name" value="NOTCH1_EGF-like"/>
</dbReference>
<dbReference type="GO" id="GO:0005524">
    <property type="term" value="F:ATP binding"/>
    <property type="evidence" value="ECO:0007669"/>
    <property type="project" value="UniProtKB-UniRule"/>
</dbReference>
<dbReference type="Proteomes" id="UP000823388">
    <property type="component" value="Chromosome 7N"/>
</dbReference>
<name>A0A8T0PV35_PANVG</name>
<keyword evidence="11 15" id="KW-0472">Membrane</keyword>
<evidence type="ECO:0000256" key="9">
    <source>
        <dbReference type="ARBA" id="ARBA00022840"/>
    </source>
</evidence>
<feature type="chain" id="PRO_5035946508" description="Protein kinase domain-containing protein" evidence="16">
    <location>
        <begin position="24"/>
        <end position="873"/>
    </location>
</feature>
<sequence length="873" mass="96000">MGFLAHVALLVAVLMLWCAGVLAAQKFGNVTIPSAASLARCPKTCGNITFDFPFGIGAGCFRDPDFELICNQTTQPPRLFLNDGDTEIVYGIYLSDPVHNPGLDVAFSRSIPMISGVDVYNTSWKAPGQSFVGSQQLQLNFIGCDFDTYWLHDINSSTMICAVTSCPSGGITEIDPSWEQQCNGTGGCSHTFQDSALSSLKFQFVRHDRKPEGQANLTSSLRDRISVKTSFMLLSWGIVLDRPSCAAAAGNKTSYACVSQHSSCTSELYGINPSYMCVCGDGYVGNPYVPDGCVHDRGYNPNPPKVNCLRSCGNISVPFPFGLEEGCYAREEFLLNCSDAASSALIFGWDQLVSRINIGQGTIVTRASSDDIHWAVANLSCQQAQQDIVAYACVSANSTCLGVNSTDNFSGYSYIGYRCKCTDGFDGNPYIPNGCQDVDECKTTPGICRGDCHNTIGSYYCTKCPPKTEYDTTKMKCTQTKRQKSLLLGIVIGLGVGLGTLLLGLCVTFAVHRWRKDVKKKLRRKYFRENQGLLLEQLISTDENAKDTTKIFSLEDLEKATNNFDETRILGRGGHGMVYKGILSDQRVVAIKISKVIEQSEINQFINEVAILSQISHRNIVKLFGCCLETKVPLLVYDFIPNGSLYDILHSASESTFFLSWDDCLRIAAEAAGALYYLHSAASVSVFHRDVKSSNILLDANYTTKVSDFGASRLVPIDQTHIETLVQGTFGYLDPEYYHTGQLNEKSDVYSFGVVLLELLIRRKPIFTSESGLNQNLSSYFLMEMKSRPVEEIVAAQVLEEASKDEISSVASLAGMCLNLKGEERPTMKQVEMTLHTLRTKRSKSCIKAPENDQEMQPLLLEQELLASAELPS</sequence>
<dbReference type="InterPro" id="IPR017441">
    <property type="entry name" value="Protein_kinase_ATP_BS"/>
</dbReference>
<reference evidence="18" key="1">
    <citation type="submission" date="2020-05" db="EMBL/GenBank/DDBJ databases">
        <title>WGS assembly of Panicum virgatum.</title>
        <authorList>
            <person name="Lovell J.T."/>
            <person name="Jenkins J."/>
            <person name="Shu S."/>
            <person name="Juenger T.E."/>
            <person name="Schmutz J."/>
        </authorList>
    </citation>
    <scope>NUCLEOTIDE SEQUENCE</scope>
    <source>
        <strain evidence="18">AP13</strain>
    </source>
</reference>
<proteinExistence type="predicted"/>
<dbReference type="PROSITE" id="PS01187">
    <property type="entry name" value="EGF_CA"/>
    <property type="match status" value="1"/>
</dbReference>
<keyword evidence="9 14" id="KW-0067">ATP-binding</keyword>
<keyword evidence="4" id="KW-0808">Transferase</keyword>
<keyword evidence="12" id="KW-1015">Disulfide bond</keyword>
<dbReference type="GO" id="GO:0004674">
    <property type="term" value="F:protein serine/threonine kinase activity"/>
    <property type="evidence" value="ECO:0007669"/>
    <property type="project" value="UniProtKB-KW"/>
</dbReference>
<evidence type="ECO:0000256" key="7">
    <source>
        <dbReference type="ARBA" id="ARBA00022741"/>
    </source>
</evidence>
<keyword evidence="19" id="KW-1185">Reference proteome</keyword>
<evidence type="ECO:0000256" key="15">
    <source>
        <dbReference type="SAM" id="Phobius"/>
    </source>
</evidence>
<dbReference type="GO" id="GO:0030247">
    <property type="term" value="F:polysaccharide binding"/>
    <property type="evidence" value="ECO:0007669"/>
    <property type="project" value="InterPro"/>
</dbReference>
<dbReference type="SUPFAM" id="SSF56112">
    <property type="entry name" value="Protein kinase-like (PK-like)"/>
    <property type="match status" value="1"/>
</dbReference>
<feature type="signal peptide" evidence="16">
    <location>
        <begin position="1"/>
        <end position="23"/>
    </location>
</feature>
<protein>
    <recommendedName>
        <fullName evidence="17">Protein kinase domain-containing protein</fullName>
    </recommendedName>
</protein>
<evidence type="ECO:0000256" key="1">
    <source>
        <dbReference type="ARBA" id="ARBA00004479"/>
    </source>
</evidence>
<dbReference type="InterPro" id="IPR008271">
    <property type="entry name" value="Ser/Thr_kinase_AS"/>
</dbReference>
<dbReference type="SMART" id="SM00179">
    <property type="entry name" value="EGF_CA"/>
    <property type="match status" value="1"/>
</dbReference>
<dbReference type="CDD" id="cd00054">
    <property type="entry name" value="EGF_CA"/>
    <property type="match status" value="1"/>
</dbReference>
<evidence type="ECO:0000256" key="3">
    <source>
        <dbReference type="ARBA" id="ARBA00022536"/>
    </source>
</evidence>
<evidence type="ECO:0000256" key="8">
    <source>
        <dbReference type="ARBA" id="ARBA00022777"/>
    </source>
</evidence>
<evidence type="ECO:0000313" key="18">
    <source>
        <dbReference type="EMBL" id="KAG2565550.1"/>
    </source>
</evidence>
<dbReference type="InterPro" id="IPR000742">
    <property type="entry name" value="EGF"/>
</dbReference>
<dbReference type="EMBL" id="CM029050">
    <property type="protein sequence ID" value="KAG2565550.1"/>
    <property type="molecule type" value="Genomic_DNA"/>
</dbReference>
<evidence type="ECO:0000256" key="2">
    <source>
        <dbReference type="ARBA" id="ARBA00022527"/>
    </source>
</evidence>
<evidence type="ECO:0000256" key="14">
    <source>
        <dbReference type="PROSITE-ProRule" id="PRU10141"/>
    </source>
</evidence>
<keyword evidence="3" id="KW-0245">EGF-like domain</keyword>
<evidence type="ECO:0000256" key="4">
    <source>
        <dbReference type="ARBA" id="ARBA00022679"/>
    </source>
</evidence>
<dbReference type="PROSITE" id="PS00108">
    <property type="entry name" value="PROTEIN_KINASE_ST"/>
    <property type="match status" value="1"/>
</dbReference>
<gene>
    <name evidence="18" type="ORF">PVAP13_7NG025817</name>
</gene>
<dbReference type="Gene3D" id="2.10.25.10">
    <property type="entry name" value="Laminin"/>
    <property type="match status" value="1"/>
</dbReference>
<evidence type="ECO:0000256" key="16">
    <source>
        <dbReference type="SAM" id="SignalP"/>
    </source>
</evidence>
<dbReference type="Pfam" id="PF00069">
    <property type="entry name" value="Pkinase"/>
    <property type="match status" value="1"/>
</dbReference>
<keyword evidence="2" id="KW-0723">Serine/threonine-protein kinase</keyword>
<keyword evidence="6 16" id="KW-0732">Signal</keyword>
<keyword evidence="7 14" id="KW-0547">Nucleotide-binding</keyword>
<dbReference type="PANTHER" id="PTHR27005:SF412">
    <property type="entry name" value="OS04G0307900 PROTEIN"/>
    <property type="match status" value="1"/>
</dbReference>
<dbReference type="Pfam" id="PF13947">
    <property type="entry name" value="GUB_WAK_bind"/>
    <property type="match status" value="2"/>
</dbReference>
<evidence type="ECO:0000256" key="10">
    <source>
        <dbReference type="ARBA" id="ARBA00022989"/>
    </source>
</evidence>
<dbReference type="InterPro" id="IPR045274">
    <property type="entry name" value="WAK-like"/>
</dbReference>
<dbReference type="InterPro" id="IPR018097">
    <property type="entry name" value="EGF_Ca-bd_CS"/>
</dbReference>
<dbReference type="SMART" id="SM00220">
    <property type="entry name" value="S_TKc"/>
    <property type="match status" value="1"/>
</dbReference>
<keyword evidence="8" id="KW-0418">Kinase</keyword>
<dbReference type="SUPFAM" id="SSF57196">
    <property type="entry name" value="EGF/Laminin"/>
    <property type="match status" value="1"/>
</dbReference>
<dbReference type="SMART" id="SM00181">
    <property type="entry name" value="EGF"/>
    <property type="match status" value="3"/>
</dbReference>
<organism evidence="18 19">
    <name type="scientific">Panicum virgatum</name>
    <name type="common">Blackwell switchgrass</name>
    <dbReference type="NCBI Taxonomy" id="38727"/>
    <lineage>
        <taxon>Eukaryota</taxon>
        <taxon>Viridiplantae</taxon>
        <taxon>Streptophyta</taxon>
        <taxon>Embryophyta</taxon>
        <taxon>Tracheophyta</taxon>
        <taxon>Spermatophyta</taxon>
        <taxon>Magnoliopsida</taxon>
        <taxon>Liliopsida</taxon>
        <taxon>Poales</taxon>
        <taxon>Poaceae</taxon>
        <taxon>PACMAD clade</taxon>
        <taxon>Panicoideae</taxon>
        <taxon>Panicodae</taxon>
        <taxon>Paniceae</taxon>
        <taxon>Panicinae</taxon>
        <taxon>Panicum</taxon>
        <taxon>Panicum sect. Hiantes</taxon>
    </lineage>
</organism>
<evidence type="ECO:0000256" key="5">
    <source>
        <dbReference type="ARBA" id="ARBA00022692"/>
    </source>
</evidence>
<keyword evidence="10 15" id="KW-1133">Transmembrane helix</keyword>
<evidence type="ECO:0000256" key="13">
    <source>
        <dbReference type="ARBA" id="ARBA00023180"/>
    </source>
</evidence>
<dbReference type="PANTHER" id="PTHR27005">
    <property type="entry name" value="WALL-ASSOCIATED RECEPTOR KINASE-LIKE 21"/>
    <property type="match status" value="1"/>
</dbReference>
<dbReference type="Gene3D" id="1.10.510.10">
    <property type="entry name" value="Transferase(Phosphotransferase) domain 1"/>
    <property type="match status" value="1"/>
</dbReference>
<comment type="subcellular location">
    <subcellularLocation>
        <location evidence="1">Membrane</location>
        <topology evidence="1">Single-pass type I membrane protein</topology>
    </subcellularLocation>
</comment>
<dbReference type="GO" id="GO:0005509">
    <property type="term" value="F:calcium ion binding"/>
    <property type="evidence" value="ECO:0007669"/>
    <property type="project" value="InterPro"/>
</dbReference>
<dbReference type="InterPro" id="IPR000719">
    <property type="entry name" value="Prot_kinase_dom"/>
</dbReference>
<dbReference type="FunFam" id="1.10.510.10:FF:000084">
    <property type="entry name" value="Wall-associated receptor kinase 2"/>
    <property type="match status" value="1"/>
</dbReference>
<dbReference type="FunFam" id="3.30.200.20:FF:000043">
    <property type="entry name" value="Wall-associated receptor kinase 2"/>
    <property type="match status" value="1"/>
</dbReference>
<dbReference type="PROSITE" id="PS00107">
    <property type="entry name" value="PROTEIN_KINASE_ATP"/>
    <property type="match status" value="1"/>
</dbReference>
<dbReference type="Pfam" id="PF07645">
    <property type="entry name" value="EGF_CA"/>
    <property type="match status" value="1"/>
</dbReference>
<dbReference type="GO" id="GO:0005886">
    <property type="term" value="C:plasma membrane"/>
    <property type="evidence" value="ECO:0007669"/>
    <property type="project" value="TreeGrafter"/>
</dbReference>
<evidence type="ECO:0000259" key="17">
    <source>
        <dbReference type="PROSITE" id="PS50011"/>
    </source>
</evidence>
<evidence type="ECO:0000256" key="11">
    <source>
        <dbReference type="ARBA" id="ARBA00023136"/>
    </source>
</evidence>
<dbReference type="Gene3D" id="3.30.200.20">
    <property type="entry name" value="Phosphorylase Kinase, domain 1"/>
    <property type="match status" value="1"/>
</dbReference>
<dbReference type="InterPro" id="IPR025287">
    <property type="entry name" value="WAK_GUB"/>
</dbReference>
<dbReference type="InterPro" id="IPR001881">
    <property type="entry name" value="EGF-like_Ca-bd_dom"/>
</dbReference>
<keyword evidence="5 15" id="KW-0812">Transmembrane</keyword>